<sequence>MFPKFMAFHADKVWHPANSVVCESIARQSRPGPERSSLWKIWFYCPDHSDFIVGSSRATICKSVPWSSLRCKLGSRMPLQIRQDSNLESTFHIDYSIRCGTKPYSYLPLVGKQGGRMPFAHA</sequence>
<accession>A0AAV4JSG6</accession>
<proteinExistence type="predicted"/>
<evidence type="ECO:0000313" key="2">
    <source>
        <dbReference type="Proteomes" id="UP000762676"/>
    </source>
</evidence>
<evidence type="ECO:0000313" key="1">
    <source>
        <dbReference type="EMBL" id="GFS25029.1"/>
    </source>
</evidence>
<dbReference type="AlphaFoldDB" id="A0AAV4JSG6"/>
<keyword evidence="2" id="KW-1185">Reference proteome</keyword>
<comment type="caution">
    <text evidence="1">The sequence shown here is derived from an EMBL/GenBank/DDBJ whole genome shotgun (WGS) entry which is preliminary data.</text>
</comment>
<protein>
    <submittedName>
        <fullName evidence="1">Uncharacterized protein</fullName>
    </submittedName>
</protein>
<reference evidence="1 2" key="1">
    <citation type="journal article" date="2021" name="Elife">
        <title>Chloroplast acquisition without the gene transfer in kleptoplastic sea slugs, Plakobranchus ocellatus.</title>
        <authorList>
            <person name="Maeda T."/>
            <person name="Takahashi S."/>
            <person name="Yoshida T."/>
            <person name="Shimamura S."/>
            <person name="Takaki Y."/>
            <person name="Nagai Y."/>
            <person name="Toyoda A."/>
            <person name="Suzuki Y."/>
            <person name="Arimoto A."/>
            <person name="Ishii H."/>
            <person name="Satoh N."/>
            <person name="Nishiyama T."/>
            <person name="Hasebe M."/>
            <person name="Maruyama T."/>
            <person name="Minagawa J."/>
            <person name="Obokata J."/>
            <person name="Shigenobu S."/>
        </authorList>
    </citation>
    <scope>NUCLEOTIDE SEQUENCE [LARGE SCALE GENOMIC DNA]</scope>
</reference>
<organism evidence="1 2">
    <name type="scientific">Elysia marginata</name>
    <dbReference type="NCBI Taxonomy" id="1093978"/>
    <lineage>
        <taxon>Eukaryota</taxon>
        <taxon>Metazoa</taxon>
        <taxon>Spiralia</taxon>
        <taxon>Lophotrochozoa</taxon>
        <taxon>Mollusca</taxon>
        <taxon>Gastropoda</taxon>
        <taxon>Heterobranchia</taxon>
        <taxon>Euthyneura</taxon>
        <taxon>Panpulmonata</taxon>
        <taxon>Sacoglossa</taxon>
        <taxon>Placobranchoidea</taxon>
        <taxon>Plakobranchidae</taxon>
        <taxon>Elysia</taxon>
    </lineage>
</organism>
<name>A0AAV4JSG6_9GAST</name>
<dbReference type="Proteomes" id="UP000762676">
    <property type="component" value="Unassembled WGS sequence"/>
</dbReference>
<gene>
    <name evidence="1" type="ORF">ElyMa_005172600</name>
</gene>
<dbReference type="EMBL" id="BMAT01010356">
    <property type="protein sequence ID" value="GFS25029.1"/>
    <property type="molecule type" value="Genomic_DNA"/>
</dbReference>